<comment type="caution">
    <text evidence="2">The sequence shown here is derived from an EMBL/GenBank/DDBJ whole genome shotgun (WGS) entry which is preliminary data.</text>
</comment>
<organism evidence="2 3">
    <name type="scientific">Nocardia caishijiensis</name>
    <dbReference type="NCBI Taxonomy" id="184756"/>
    <lineage>
        <taxon>Bacteria</taxon>
        <taxon>Bacillati</taxon>
        <taxon>Actinomycetota</taxon>
        <taxon>Actinomycetes</taxon>
        <taxon>Mycobacteriales</taxon>
        <taxon>Nocardiaceae</taxon>
        <taxon>Nocardia</taxon>
    </lineage>
</organism>
<feature type="transmembrane region" description="Helical" evidence="1">
    <location>
        <begin position="56"/>
        <end position="77"/>
    </location>
</feature>
<dbReference type="RefSeq" id="WP_157102131.1">
    <property type="nucleotide sequence ID" value="NZ_VMSD01000007.1"/>
</dbReference>
<keyword evidence="1" id="KW-1133">Transmembrane helix</keyword>
<keyword evidence="1" id="KW-0812">Transmembrane</keyword>
<evidence type="ECO:0000313" key="3">
    <source>
        <dbReference type="Proteomes" id="UP000798951"/>
    </source>
</evidence>
<name>A0ABQ6YI87_9NOCA</name>
<feature type="transmembrane region" description="Helical" evidence="1">
    <location>
        <begin position="118"/>
        <end position="136"/>
    </location>
</feature>
<dbReference type="Proteomes" id="UP000798951">
    <property type="component" value="Unassembled WGS sequence"/>
</dbReference>
<evidence type="ECO:0000256" key="1">
    <source>
        <dbReference type="SAM" id="Phobius"/>
    </source>
</evidence>
<feature type="transmembrane region" description="Helical" evidence="1">
    <location>
        <begin position="89"/>
        <end position="112"/>
    </location>
</feature>
<gene>
    <name evidence="2" type="ORF">FNL39_1077</name>
</gene>
<keyword evidence="1" id="KW-0472">Membrane</keyword>
<protein>
    <recommendedName>
        <fullName evidence="4">DUF1616 domain-containing protein</fullName>
    </recommendedName>
</protein>
<evidence type="ECO:0000313" key="2">
    <source>
        <dbReference type="EMBL" id="KAF0845406.1"/>
    </source>
</evidence>
<sequence length="146" mass="14871">MSGVNAMQAGVRSPYANEPAVRRSTRLAGSAGIALGIVLAACSAGLVVSGLVNPEYLIVVCVVALLPGIPALSLLAASRRILRGEINGTTRATTMLVAISGLVLMGTLGALIEGPWPAKILMVALTIGTFTTATFVSRADRALKGQ</sequence>
<evidence type="ECO:0008006" key="4">
    <source>
        <dbReference type="Google" id="ProtNLM"/>
    </source>
</evidence>
<accession>A0ABQ6YI87</accession>
<feature type="transmembrane region" description="Helical" evidence="1">
    <location>
        <begin position="27"/>
        <end position="50"/>
    </location>
</feature>
<reference evidence="2 3" key="1">
    <citation type="submission" date="2019-07" db="EMBL/GenBank/DDBJ databases">
        <title>Genomic Encyclopedia of Type Strains, Phase IV (KMG-IV): sequencing the most valuable type-strain genomes for metagenomic binning, comparative biology and taxonomic classification.</title>
        <authorList>
            <person name="Goeker M."/>
        </authorList>
    </citation>
    <scope>NUCLEOTIDE SEQUENCE [LARGE SCALE GENOMIC DNA]</scope>
    <source>
        <strain evidence="2 3">DSM 44831</strain>
    </source>
</reference>
<dbReference type="EMBL" id="VMSD01000007">
    <property type="protein sequence ID" value="KAF0845406.1"/>
    <property type="molecule type" value="Genomic_DNA"/>
</dbReference>
<proteinExistence type="predicted"/>
<keyword evidence="3" id="KW-1185">Reference proteome</keyword>